<protein>
    <submittedName>
        <fullName evidence="2">Uncharacterized protein</fullName>
    </submittedName>
</protein>
<keyword evidence="1" id="KW-1133">Transmembrane helix</keyword>
<dbReference type="EMBL" id="QMEY01000015">
    <property type="protein sequence ID" value="RBQ16757.1"/>
    <property type="molecule type" value="Genomic_DNA"/>
</dbReference>
<sequence length="85" mass="9124">MPRSAALQVKRAGRRAVRIWIPVLPALLALSPIVLLVVLGAVVACLVYRIDVVRALGAGRRVFFASPGTRFDIEYGGTAVLVAIR</sequence>
<dbReference type="OrthoDB" id="3483917at2"/>
<keyword evidence="1" id="KW-0472">Membrane</keyword>
<keyword evidence="3" id="KW-1185">Reference proteome</keyword>
<keyword evidence="1" id="KW-0812">Transmembrane</keyword>
<gene>
    <name evidence="2" type="ORF">DP939_29265</name>
</gene>
<proteinExistence type="predicted"/>
<comment type="caution">
    <text evidence="2">The sequence shown here is derived from an EMBL/GenBank/DDBJ whole genome shotgun (WGS) entry which is preliminary data.</text>
</comment>
<feature type="transmembrane region" description="Helical" evidence="1">
    <location>
        <begin position="21"/>
        <end position="50"/>
    </location>
</feature>
<evidence type="ECO:0000256" key="1">
    <source>
        <dbReference type="SAM" id="Phobius"/>
    </source>
</evidence>
<evidence type="ECO:0000313" key="2">
    <source>
        <dbReference type="EMBL" id="RBQ16757.1"/>
    </source>
</evidence>
<dbReference type="Proteomes" id="UP000253303">
    <property type="component" value="Unassembled WGS sequence"/>
</dbReference>
<accession>A0A366LSM9</accession>
<evidence type="ECO:0000313" key="3">
    <source>
        <dbReference type="Proteomes" id="UP000253303"/>
    </source>
</evidence>
<organism evidence="2 3">
    <name type="scientific">Spongiactinospora rosea</name>
    <dbReference type="NCBI Taxonomy" id="2248750"/>
    <lineage>
        <taxon>Bacteria</taxon>
        <taxon>Bacillati</taxon>
        <taxon>Actinomycetota</taxon>
        <taxon>Actinomycetes</taxon>
        <taxon>Streptosporangiales</taxon>
        <taxon>Streptosporangiaceae</taxon>
        <taxon>Spongiactinospora</taxon>
    </lineage>
</organism>
<name>A0A366LSM9_9ACTN</name>
<dbReference type="AlphaFoldDB" id="A0A366LSM9"/>
<reference evidence="2 3" key="1">
    <citation type="submission" date="2018-06" db="EMBL/GenBank/DDBJ databases">
        <title>Sphaerisporangium craniellae sp. nov., isolated from a marine sponge in the South China Sea.</title>
        <authorList>
            <person name="Li L."/>
        </authorList>
    </citation>
    <scope>NUCLEOTIDE SEQUENCE [LARGE SCALE GENOMIC DNA]</scope>
    <source>
        <strain evidence="2 3">LHW63015</strain>
    </source>
</reference>